<dbReference type="Proteomes" id="UP000824366">
    <property type="component" value="Chromosome"/>
</dbReference>
<feature type="domain" description="DNA-binding transcriptional repressor CapW winged helix-turn-helix" evidence="3">
    <location>
        <begin position="24"/>
        <end position="100"/>
    </location>
</feature>
<name>A0ABM7MHN0_9BURK</name>
<dbReference type="Pfam" id="PF26107">
    <property type="entry name" value="BrxR_CTD"/>
    <property type="match status" value="1"/>
</dbReference>
<dbReference type="InterPro" id="IPR026881">
    <property type="entry name" value="WYL_dom"/>
</dbReference>
<dbReference type="PANTHER" id="PTHR34580">
    <property type="match status" value="1"/>
</dbReference>
<dbReference type="Pfam" id="PF26109">
    <property type="entry name" value="WHD_BrxR"/>
    <property type="match status" value="1"/>
</dbReference>
<dbReference type="InterPro" id="IPR059019">
    <property type="entry name" value="WHD_CapW"/>
</dbReference>
<evidence type="ECO:0008006" key="6">
    <source>
        <dbReference type="Google" id="ProtNLM"/>
    </source>
</evidence>
<reference evidence="4 5" key="1">
    <citation type="journal article" date="2021" name="Microbiol. Spectr.">
        <title>A Single Bacterium Capable of Oxidation and Reduction of Iron at Circumneutral pH.</title>
        <authorList>
            <person name="Kato S."/>
            <person name="Ohkuma M."/>
        </authorList>
    </citation>
    <scope>NUCLEOTIDE SEQUENCE [LARGE SCALE GENOMIC DNA]</scope>
    <source>
        <strain evidence="4 5">MIZ03</strain>
    </source>
</reference>
<evidence type="ECO:0000259" key="1">
    <source>
        <dbReference type="Pfam" id="PF13280"/>
    </source>
</evidence>
<dbReference type="EMBL" id="AP024238">
    <property type="protein sequence ID" value="BCO25729.1"/>
    <property type="molecule type" value="Genomic_DNA"/>
</dbReference>
<dbReference type="PROSITE" id="PS52050">
    <property type="entry name" value="WYL"/>
    <property type="match status" value="1"/>
</dbReference>
<evidence type="ECO:0000259" key="3">
    <source>
        <dbReference type="Pfam" id="PF26109"/>
    </source>
</evidence>
<dbReference type="InterPro" id="IPR059020">
    <property type="entry name" value="CapW_CTD"/>
</dbReference>
<feature type="domain" description="DNA-binding transcriptional repressor CapW C-terminal dimerisation" evidence="2">
    <location>
        <begin position="223"/>
        <end position="286"/>
    </location>
</feature>
<keyword evidence="5" id="KW-1185">Reference proteome</keyword>
<evidence type="ECO:0000313" key="5">
    <source>
        <dbReference type="Proteomes" id="UP000824366"/>
    </source>
</evidence>
<evidence type="ECO:0000259" key="2">
    <source>
        <dbReference type="Pfam" id="PF26107"/>
    </source>
</evidence>
<dbReference type="PIRSF" id="PIRSF015558">
    <property type="entry name" value="Txn_reg_DeoR_prd"/>
    <property type="match status" value="1"/>
</dbReference>
<accession>A0ABM7MHN0</accession>
<dbReference type="Pfam" id="PF13280">
    <property type="entry name" value="WYL"/>
    <property type="match status" value="1"/>
</dbReference>
<dbReference type="InterPro" id="IPR051534">
    <property type="entry name" value="CBASS_pafABC_assoc_protein"/>
</dbReference>
<evidence type="ECO:0000313" key="4">
    <source>
        <dbReference type="EMBL" id="BCO25729.1"/>
    </source>
</evidence>
<gene>
    <name evidence="4" type="ORF">MIZ03_0608</name>
</gene>
<sequence>MEGMTTKKAVPEPQKISSRWGPDRRLEFIDFRLRWDGRLNRADLVAFFGISVPQASLDIAKYLELAPDNLVYDRSARVYFATSEFKPVYDTSSPSRLLNELLAHAVGVIGDESSFIGWRAPVGYVPTPGRTLSADTLAILLRAVREGRVVQLVYQSMSAEKPELRLISPHAFAHDGFRWHVRAYCHKHQAFRDFVIARMTEVKLGSLSAVLGAENDVEWHTEATLELEPHPGLSAAQKRAVELDYGMTNGVVSFKCRQALLFYALRHLHLDRAESGTPEQLQVVLKSTF</sequence>
<proteinExistence type="predicted"/>
<feature type="domain" description="WYL" evidence="1">
    <location>
        <begin position="136"/>
        <end position="203"/>
    </location>
</feature>
<dbReference type="PANTHER" id="PTHR34580:SF3">
    <property type="entry name" value="PROTEIN PAFB"/>
    <property type="match status" value="1"/>
</dbReference>
<organism evidence="4 5">
    <name type="scientific">Rhodoferax lithotrophicus</name>
    <dbReference type="NCBI Taxonomy" id="2798804"/>
    <lineage>
        <taxon>Bacteria</taxon>
        <taxon>Pseudomonadati</taxon>
        <taxon>Pseudomonadota</taxon>
        <taxon>Betaproteobacteria</taxon>
        <taxon>Burkholderiales</taxon>
        <taxon>Comamonadaceae</taxon>
        <taxon>Rhodoferax</taxon>
    </lineage>
</organism>
<protein>
    <recommendedName>
        <fullName evidence="6">WYL domain-containing protein</fullName>
    </recommendedName>
</protein>
<dbReference type="InterPro" id="IPR016634">
    <property type="entry name" value="CapW-like"/>
</dbReference>